<keyword evidence="4" id="KW-1185">Reference proteome</keyword>
<name>A0A822MT98_9VIBR</name>
<feature type="region of interest" description="Disordered" evidence="1">
    <location>
        <begin position="1"/>
        <end position="33"/>
    </location>
</feature>
<reference evidence="2 4" key="1">
    <citation type="submission" date="2014-06" db="EMBL/GenBank/DDBJ databases">
        <authorList>
            <person name="Le Roux F."/>
        </authorList>
    </citation>
    <scope>NUCLEOTIDE SEQUENCE</scope>
    <source>
        <strain evidence="3 4">J5-4</strain>
        <strain evidence="2">J5-5</strain>
    </source>
</reference>
<reference evidence="5" key="2">
    <citation type="submission" date="2014-06" db="EMBL/GenBank/DDBJ databases">
        <authorList>
            <person name="Le Roux Frederique"/>
        </authorList>
    </citation>
    <scope>NUCLEOTIDE SEQUENCE [LARGE SCALE GENOMIC DNA]</scope>
    <source>
        <strain evidence="5">J5-5</strain>
    </source>
</reference>
<evidence type="ECO:0000313" key="3">
    <source>
        <dbReference type="EMBL" id="CDT55952.1"/>
    </source>
</evidence>
<evidence type="ECO:0000256" key="1">
    <source>
        <dbReference type="SAM" id="MobiDB-lite"/>
    </source>
</evidence>
<accession>A0A822MT98</accession>
<dbReference type="EMBL" id="CCJV01000020">
    <property type="protein sequence ID" value="CDS95374.1"/>
    <property type="molecule type" value="Genomic_DNA"/>
</dbReference>
<dbReference type="Proteomes" id="UP000049495">
    <property type="component" value="Unassembled WGS sequence"/>
</dbReference>
<evidence type="ECO:0000313" key="4">
    <source>
        <dbReference type="Proteomes" id="UP000049077"/>
    </source>
</evidence>
<comment type="caution">
    <text evidence="2">The sequence shown here is derived from an EMBL/GenBank/DDBJ whole genome shotgun (WGS) entry which is preliminary data.</text>
</comment>
<feature type="compositionally biased region" description="Polar residues" evidence="1">
    <location>
        <begin position="10"/>
        <end position="23"/>
    </location>
</feature>
<protein>
    <submittedName>
        <fullName evidence="2">Uncharacterized protein</fullName>
    </submittedName>
</protein>
<gene>
    <name evidence="3" type="ORF">VCR4J5_710015</name>
    <name evidence="2" type="ORF">VCR5J5_1160047</name>
</gene>
<organism evidence="2 5">
    <name type="scientific">Vibrio crassostreae</name>
    <dbReference type="NCBI Taxonomy" id="246167"/>
    <lineage>
        <taxon>Bacteria</taxon>
        <taxon>Pseudomonadati</taxon>
        <taxon>Pseudomonadota</taxon>
        <taxon>Gammaproteobacteria</taxon>
        <taxon>Vibrionales</taxon>
        <taxon>Vibrionaceae</taxon>
        <taxon>Vibrio</taxon>
    </lineage>
</organism>
<evidence type="ECO:0000313" key="5">
    <source>
        <dbReference type="Proteomes" id="UP000049495"/>
    </source>
</evidence>
<sequence>MDKAADYEQSGATSGNTRFTSARVQHPPYRQGLGDLKEYRAYLSPR</sequence>
<proteinExistence type="predicted"/>
<dbReference type="EMBL" id="CCJX01000159">
    <property type="protein sequence ID" value="CDT55952.1"/>
    <property type="molecule type" value="Genomic_DNA"/>
</dbReference>
<dbReference type="AlphaFoldDB" id="A0A822MT98"/>
<dbReference type="Proteomes" id="UP000049077">
    <property type="component" value="Unassembled WGS sequence"/>
</dbReference>
<evidence type="ECO:0000313" key="2">
    <source>
        <dbReference type="EMBL" id="CDS95374.1"/>
    </source>
</evidence>